<dbReference type="AlphaFoldDB" id="L8HJW4"/>
<dbReference type="GO" id="GO:0005525">
    <property type="term" value="F:GTP binding"/>
    <property type="evidence" value="ECO:0007669"/>
    <property type="project" value="UniProtKB-KW"/>
</dbReference>
<keyword evidence="6" id="KW-1185">Reference proteome</keyword>
<dbReference type="RefSeq" id="XP_004368252.1">
    <property type="nucleotide sequence ID" value="XM_004368195.1"/>
</dbReference>
<reference evidence="5 6" key="1">
    <citation type="journal article" date="2013" name="Genome Biol.">
        <title>Genome of Acanthamoeba castellanii highlights extensive lateral gene transfer and early evolution of tyrosine kinase signaling.</title>
        <authorList>
            <person name="Clarke M."/>
            <person name="Lohan A.J."/>
            <person name="Liu B."/>
            <person name="Lagkouvardos I."/>
            <person name="Roy S."/>
            <person name="Zafar N."/>
            <person name="Bertelli C."/>
            <person name="Schilde C."/>
            <person name="Kianianmomeni A."/>
            <person name="Burglin T.R."/>
            <person name="Frech C."/>
            <person name="Turcotte B."/>
            <person name="Kopec K.O."/>
            <person name="Synnott J.M."/>
            <person name="Choo C."/>
            <person name="Paponov I."/>
            <person name="Finkler A."/>
            <person name="Soon Heng Tan C."/>
            <person name="Hutchins A.P."/>
            <person name="Weinmeier T."/>
            <person name="Rattei T."/>
            <person name="Chu J.S."/>
            <person name="Gimenez G."/>
            <person name="Irimia M."/>
            <person name="Rigden D.J."/>
            <person name="Fitzpatrick D.A."/>
            <person name="Lorenzo-Morales J."/>
            <person name="Bateman A."/>
            <person name="Chiu C.H."/>
            <person name="Tang P."/>
            <person name="Hegemann P."/>
            <person name="Fromm H."/>
            <person name="Raoult D."/>
            <person name="Greub G."/>
            <person name="Miranda-Saavedra D."/>
            <person name="Chen N."/>
            <person name="Nash P."/>
            <person name="Ginger M.L."/>
            <person name="Horn M."/>
            <person name="Schaap P."/>
            <person name="Caler L."/>
            <person name="Loftus B."/>
        </authorList>
    </citation>
    <scope>NUCLEOTIDE SEQUENCE [LARGE SCALE GENOMIC DNA]</scope>
    <source>
        <strain evidence="5 6">Neff</strain>
    </source>
</reference>
<dbReference type="FunFam" id="3.40.50.300:FF:001447">
    <property type="entry name" value="Ras-related protein Rab-1B"/>
    <property type="match status" value="1"/>
</dbReference>
<sequence length="202" mass="21424">MSKTNAGAASKKGGGKGKQQLLGEELLKVIMVGECGVGKSSLICKLVDNTFSDEPVTSLGMDFKLKTVSAEGKTLKLQIWGVVLVYDIADKESFKALDRWIEELDTYTSKETNKVIIGNKTDLGVKRAVAASLGKEFAEARGIPFFEVSAKSGENVDKVFVTLARDIHARTGEGACEADAGGSKVKLKNPAKPPKAKGGCSI</sequence>
<dbReference type="InterPro" id="IPR050305">
    <property type="entry name" value="Small_GTPase_Rab"/>
</dbReference>
<name>L8HJW4_ACACF</name>
<dbReference type="SUPFAM" id="SSF52540">
    <property type="entry name" value="P-loop containing nucleoside triphosphate hydrolases"/>
    <property type="match status" value="1"/>
</dbReference>
<evidence type="ECO:0000256" key="1">
    <source>
        <dbReference type="ARBA" id="ARBA00006270"/>
    </source>
</evidence>
<accession>L8HJW4</accession>
<dbReference type="Gene3D" id="3.40.50.300">
    <property type="entry name" value="P-loop containing nucleotide triphosphate hydrolases"/>
    <property type="match status" value="2"/>
</dbReference>
<feature type="region of interest" description="Disordered" evidence="4">
    <location>
        <begin position="178"/>
        <end position="202"/>
    </location>
</feature>
<evidence type="ECO:0000313" key="6">
    <source>
        <dbReference type="Proteomes" id="UP000011083"/>
    </source>
</evidence>
<evidence type="ECO:0000256" key="4">
    <source>
        <dbReference type="SAM" id="MobiDB-lite"/>
    </source>
</evidence>
<dbReference type="SMART" id="SM00174">
    <property type="entry name" value="RHO"/>
    <property type="match status" value="1"/>
</dbReference>
<keyword evidence="3" id="KW-0342">GTP-binding</keyword>
<evidence type="ECO:0000256" key="3">
    <source>
        <dbReference type="ARBA" id="ARBA00023134"/>
    </source>
</evidence>
<dbReference type="GeneID" id="14926556"/>
<evidence type="ECO:0000256" key="2">
    <source>
        <dbReference type="ARBA" id="ARBA00022741"/>
    </source>
</evidence>
<dbReference type="GO" id="GO:0003924">
    <property type="term" value="F:GTPase activity"/>
    <property type="evidence" value="ECO:0007669"/>
    <property type="project" value="InterPro"/>
</dbReference>
<dbReference type="EMBL" id="KB007805">
    <property type="protein sequence ID" value="ELR25497.1"/>
    <property type="molecule type" value="Genomic_DNA"/>
</dbReference>
<proteinExistence type="inferred from homology"/>
<dbReference type="STRING" id="1257118.L8HJW4"/>
<keyword evidence="2" id="KW-0547">Nucleotide-binding</keyword>
<dbReference type="Pfam" id="PF00071">
    <property type="entry name" value="Ras"/>
    <property type="match status" value="2"/>
</dbReference>
<dbReference type="SMART" id="SM00173">
    <property type="entry name" value="RAS"/>
    <property type="match status" value="1"/>
</dbReference>
<dbReference type="PRINTS" id="PR00449">
    <property type="entry name" value="RASTRNSFRMNG"/>
</dbReference>
<gene>
    <name evidence="5" type="ORF">ACA1_295840</name>
</gene>
<dbReference type="PROSITE" id="PS51419">
    <property type="entry name" value="RAB"/>
    <property type="match status" value="1"/>
</dbReference>
<dbReference type="KEGG" id="acan:ACA1_295840"/>
<dbReference type="InterPro" id="IPR027417">
    <property type="entry name" value="P-loop_NTPase"/>
</dbReference>
<organism evidence="5 6">
    <name type="scientific">Acanthamoeba castellanii (strain ATCC 30010 / Neff)</name>
    <dbReference type="NCBI Taxonomy" id="1257118"/>
    <lineage>
        <taxon>Eukaryota</taxon>
        <taxon>Amoebozoa</taxon>
        <taxon>Discosea</taxon>
        <taxon>Longamoebia</taxon>
        <taxon>Centramoebida</taxon>
        <taxon>Acanthamoebidae</taxon>
        <taxon>Acanthamoeba</taxon>
    </lineage>
</organism>
<dbReference type="Proteomes" id="UP000011083">
    <property type="component" value="Unassembled WGS sequence"/>
</dbReference>
<dbReference type="SMART" id="SM00175">
    <property type="entry name" value="RAB"/>
    <property type="match status" value="1"/>
</dbReference>
<evidence type="ECO:0000313" key="5">
    <source>
        <dbReference type="EMBL" id="ELR25497.1"/>
    </source>
</evidence>
<dbReference type="InterPro" id="IPR001806">
    <property type="entry name" value="Small_GTPase"/>
</dbReference>
<dbReference type="PROSITE" id="PS51421">
    <property type="entry name" value="RAS"/>
    <property type="match status" value="1"/>
</dbReference>
<dbReference type="VEuPathDB" id="AmoebaDB:ACA1_295840"/>
<protein>
    <submittedName>
        <fullName evidence="5">Ras subfamily protein</fullName>
    </submittedName>
</protein>
<comment type="similarity">
    <text evidence="1">Belongs to the small GTPase superfamily. Rab family.</text>
</comment>
<dbReference type="CDD" id="cd00154">
    <property type="entry name" value="Rab"/>
    <property type="match status" value="1"/>
</dbReference>
<dbReference type="OrthoDB" id="9989112at2759"/>
<dbReference type="PANTHER" id="PTHR47980">
    <property type="entry name" value="LD44762P"/>
    <property type="match status" value="1"/>
</dbReference>